<dbReference type="PANTHER" id="PTHR12389:SF0">
    <property type="entry name" value="E3 UBIQUITIN-PROTEIN LIGASE LISTERIN"/>
    <property type="match status" value="1"/>
</dbReference>
<evidence type="ECO:0000256" key="10">
    <source>
        <dbReference type="ARBA" id="ARBA00022737"/>
    </source>
</evidence>
<accession>A0ABP0FXG7</accession>
<gene>
    <name evidence="19" type="ORF">CVLEPA_LOCUS14219</name>
</gene>
<keyword evidence="8 16" id="KW-0808">Transferase</keyword>
<dbReference type="Gene3D" id="1.25.10.10">
    <property type="entry name" value="Leucine-rich Repeat Variant"/>
    <property type="match status" value="1"/>
</dbReference>
<dbReference type="SUPFAM" id="SSF57850">
    <property type="entry name" value="RING/U-box"/>
    <property type="match status" value="1"/>
</dbReference>
<proteinExistence type="inferred from homology"/>
<dbReference type="CDD" id="cd16491">
    <property type="entry name" value="RING-CH-C4HC3_LTN1"/>
    <property type="match status" value="1"/>
</dbReference>
<dbReference type="Pfam" id="PF23009">
    <property type="entry name" value="UBC_like"/>
    <property type="match status" value="1"/>
</dbReference>
<dbReference type="EMBL" id="CAWYQH010000096">
    <property type="protein sequence ID" value="CAK8683114.1"/>
    <property type="molecule type" value="Genomic_DNA"/>
</dbReference>
<comment type="function">
    <text evidence="16">E3 ubiquitin-protein ligase. Component of the ribosome quality control complex (RQC), a ribosome-associated complex that mediates ubiquitination and extraction of incompletely synthesized nascent chains for proteasomal degradation.</text>
</comment>
<dbReference type="Pfam" id="PF13639">
    <property type="entry name" value="zf-RING_2"/>
    <property type="match status" value="1"/>
</dbReference>
<dbReference type="PANTHER" id="PTHR12389">
    <property type="entry name" value="ZINC FINGER PROTEIN 294"/>
    <property type="match status" value="1"/>
</dbReference>
<evidence type="ECO:0000256" key="17">
    <source>
        <dbReference type="SAM" id="MobiDB-lite"/>
    </source>
</evidence>
<comment type="caution">
    <text evidence="19">The sequence shown here is derived from an EMBL/GenBank/DDBJ whole genome shotgun (WGS) entry which is preliminary data.</text>
</comment>
<evidence type="ECO:0000256" key="1">
    <source>
        <dbReference type="ARBA" id="ARBA00000900"/>
    </source>
</evidence>
<keyword evidence="9 16" id="KW-0479">Metal-binding</keyword>
<evidence type="ECO:0000259" key="18">
    <source>
        <dbReference type="PROSITE" id="PS50089"/>
    </source>
</evidence>
<dbReference type="Pfam" id="PF22958">
    <property type="entry name" value="Ltn1_1st"/>
    <property type="match status" value="1"/>
</dbReference>
<keyword evidence="20" id="KW-1185">Reference proteome</keyword>
<evidence type="ECO:0000256" key="2">
    <source>
        <dbReference type="ARBA" id="ARBA00004514"/>
    </source>
</evidence>
<evidence type="ECO:0000256" key="12">
    <source>
        <dbReference type="ARBA" id="ARBA00022786"/>
    </source>
</evidence>
<dbReference type="InterPro" id="IPR054477">
    <property type="entry name" value="LTN1_E3_ligase_6th"/>
</dbReference>
<dbReference type="Proteomes" id="UP001642483">
    <property type="component" value="Unassembled WGS sequence"/>
</dbReference>
<dbReference type="Pfam" id="PF24618">
    <property type="entry name" value="LTN1_E3_ligase_5th"/>
    <property type="match status" value="1"/>
</dbReference>
<dbReference type="EC" id="2.3.2.27" evidence="5 16"/>
<keyword evidence="12 16" id="KW-0833">Ubl conjugation pathway</keyword>
<dbReference type="InterPro" id="IPR001841">
    <property type="entry name" value="Znf_RING"/>
</dbReference>
<dbReference type="InterPro" id="IPR016024">
    <property type="entry name" value="ARM-type_fold"/>
</dbReference>
<evidence type="ECO:0000256" key="13">
    <source>
        <dbReference type="ARBA" id="ARBA00022833"/>
    </source>
</evidence>
<evidence type="ECO:0000313" key="20">
    <source>
        <dbReference type="Proteomes" id="UP001642483"/>
    </source>
</evidence>
<dbReference type="SUPFAM" id="SSF48371">
    <property type="entry name" value="ARM repeat"/>
    <property type="match status" value="1"/>
</dbReference>
<keyword evidence="7" id="KW-0963">Cytoplasm</keyword>
<dbReference type="InterPro" id="IPR039795">
    <property type="entry name" value="LTN1/Rkr1"/>
</dbReference>
<evidence type="ECO:0000256" key="7">
    <source>
        <dbReference type="ARBA" id="ARBA00022490"/>
    </source>
</evidence>
<evidence type="ECO:0000256" key="15">
    <source>
        <dbReference type="PROSITE-ProRule" id="PRU00175"/>
    </source>
</evidence>
<dbReference type="InterPro" id="IPR056241">
    <property type="entry name" value="LTN1_HEAT_5th"/>
</dbReference>
<evidence type="ECO:0000256" key="11">
    <source>
        <dbReference type="ARBA" id="ARBA00022771"/>
    </source>
</evidence>
<evidence type="ECO:0000256" key="6">
    <source>
        <dbReference type="ARBA" id="ARBA00017157"/>
    </source>
</evidence>
<evidence type="ECO:0000256" key="5">
    <source>
        <dbReference type="ARBA" id="ARBA00012483"/>
    </source>
</evidence>
<evidence type="ECO:0000256" key="9">
    <source>
        <dbReference type="ARBA" id="ARBA00022723"/>
    </source>
</evidence>
<comment type="similarity">
    <text evidence="4 16">Belongs to the LTN1 family.</text>
</comment>
<keyword evidence="10" id="KW-0677">Repeat</keyword>
<dbReference type="InterPro" id="IPR054476">
    <property type="entry name" value="Ltn1_N"/>
</dbReference>
<sequence>MGRQKGQSQRTKGNVRPSNSGRAANMFSENQGFVGFSSLSGDLGYVPVMKSLEEDNDVAIDADFRVTLCKLYKKDITTKLKALAEFNDLCQSKDTSDVISILPYWARIYNKLSFDCDRRIRESIQNAVQKLSQYAGKDIAPYLKDIMGCWWISQSDSYSPAASAARRAFETAFPTTEKQLKAIIFCHKEILHAIQMNVFSAPKVPAQNKDDFDKEQQERMISSSLSALASLLQNLGKERMSKNSPKSLDLIISNQRFWKFPKHKAPIIRAAFYQVVVAMCVSIPDQIEQHLPTICKCVLCKLDDPNPILCRSLWDAVDALIDTFEDWHSHVDIRKGFLPQLYSVLKGGFHGNARVVAPHMLTLLRNFPSSLAVVSIYQEIFKCLEIGLNAENVQRSQIDTTAVVTAMVECIQFVICRSVETSDMPDWNSIELVLQKLLLPLLEKSVKEPGIHQFLSLSLHHLVAQTILILSEKASLETAKQDIFVKICDSIWKEITRIGNIVITKEDGIDERKRVTAFVKFLNIVRDSSTLTTKPKRVKFFQAGAEPDVSNDVISDKHKECGRPFLIANLEDMLCTLTQTTLMFDANVEWKLHLLSQIMSKFASRSLFEKFFMSPVNDFSSESRSEDYALKFLLKHIKPMIKEVCIETQSIKEDGLILSTLIYSCVEHSDNAGEFLQNLFADLSNANSTALCVSLGQLLINNDQEQNQKWRISWLSGCESSFSKFLLFLVNRLVPSSFDNESEEWLLICNALKFHFSLEGVNTSSSPVSIHPCIIMIVQRLAEFLDSDVSVHSALKITKVIFSTLDPCRNYSLFVALYSEFRNTFYFLHTICCSLRSKEAELVFKRTLDILMTGVLGSYESQNKASHLLMEVAALFLEHLSKSDVADETQVDLISSVMQWYAEVFIHHEVSQEFVSDWVTALLPTELLFCKYRPSMDSDMWLDTMPRENALTSTGSSKLKESSECLDFRSITKRFYSIAEKLGSFLLVNYPSLKENSRFFTIFVEALLANALSQNSAVELCGWPDPELIFTTLDKVVTKSMSDGRGWLVCFHQILAEIKSLNFEKRDDLLMAFNLEESVLTEPIAQTIVVYIQKCAQKCQLNIILQWVLPKFLEKQQQLAENETERNIITRIMAILMSVLEALHPKSQVETSIGYDILVKLIFWKATNGNLFLFDCDLSDAGKEIIVFNTTTAQLIKIVIQISPSTLSSEMWDFVQCSLVSWMESVCMTLEKSTPYPQDILLLLQSSCQLMITLSEYLRSEAAVNDPTLPSSLTTEWFEFFEPGAHATLVPIFIWLHENPNLDDKLLGKLLKCFSTIAPVSLLSCSSRLESYLLPDSQLANPVQTLLHHLGYALLPKNQNYTQQAISYSLLSRLAGQVFELENGELCSSFQPPHHLVNVLKAVSASVEEVCHQSVERFQVRSKVRKDVSSEKESVDGPEEVEMMQDQAEEFENDQLHFHNPESVCYLLVWKLLIFLTHHIPSEKRPEYMAELTGDSITSIQNHLLPTMLQMLPKNPRTNKTTMFDIKFDPLKENLNEYSSVQHLACSLYKDILISTPVIVRTWYASLNKLVSATVEEYTSKFVSPVICKEELNMISQSKPPPSMQVRSRFATREVVAVYEVVDAEFEISIQLPPNHPLTPAQVNTVKRVGVATSQWRYWMLQMTMLLQHQNGTILDALLLWKQKVDKRLDGLEECMICFSVVYGSNAQSLPKLQCKTCRKRYHPECLYKWFDTSNQSTCPLCRSPMMFR</sequence>
<dbReference type="InterPro" id="IPR011016">
    <property type="entry name" value="Znf_RING-CH"/>
</dbReference>
<evidence type="ECO:0000256" key="8">
    <source>
        <dbReference type="ARBA" id="ARBA00022679"/>
    </source>
</evidence>
<dbReference type="SMART" id="SM01197">
    <property type="entry name" value="FANCL_C"/>
    <property type="match status" value="1"/>
</dbReference>
<evidence type="ECO:0000256" key="16">
    <source>
        <dbReference type="RuleBase" id="RU367090"/>
    </source>
</evidence>
<dbReference type="InterPro" id="IPR054478">
    <property type="entry name" value="LTN1_UBC"/>
</dbReference>
<dbReference type="Pfam" id="PF22999">
    <property type="entry name" value="LTN1_E3_ligase_6th"/>
    <property type="match status" value="1"/>
</dbReference>
<comment type="catalytic activity">
    <reaction evidence="1 16">
        <text>S-ubiquitinyl-[E2 ubiquitin-conjugating enzyme]-L-cysteine + [acceptor protein]-L-lysine = [E2 ubiquitin-conjugating enzyme]-L-cysteine + N(6)-ubiquitinyl-[acceptor protein]-L-lysine.</text>
        <dbReference type="EC" id="2.3.2.27"/>
    </reaction>
</comment>
<feature type="domain" description="RING-type" evidence="18">
    <location>
        <begin position="1695"/>
        <end position="1743"/>
    </location>
</feature>
<evidence type="ECO:0000256" key="14">
    <source>
        <dbReference type="ARBA" id="ARBA00032366"/>
    </source>
</evidence>
<evidence type="ECO:0000256" key="3">
    <source>
        <dbReference type="ARBA" id="ARBA00004906"/>
    </source>
</evidence>
<protein>
    <recommendedName>
        <fullName evidence="6 16">E3 ubiquitin-protein ligase listerin</fullName>
        <ecNumber evidence="5 16">2.3.2.27</ecNumber>
    </recommendedName>
    <alternativeName>
        <fullName evidence="14 16">RING-type E3 ubiquitin transferase listerin</fullName>
    </alternativeName>
</protein>
<comment type="subunit">
    <text evidence="16">Component of the ribosome quality control complex (RQC).</text>
</comment>
<reference evidence="19 20" key="1">
    <citation type="submission" date="2024-02" db="EMBL/GenBank/DDBJ databases">
        <authorList>
            <person name="Daric V."/>
            <person name="Darras S."/>
        </authorList>
    </citation>
    <scope>NUCLEOTIDE SEQUENCE [LARGE SCALE GENOMIC DNA]</scope>
</reference>
<dbReference type="SMART" id="SM00744">
    <property type="entry name" value="RINGv"/>
    <property type="match status" value="1"/>
</dbReference>
<keyword evidence="13 16" id="KW-0862">Zinc</keyword>
<dbReference type="Gene3D" id="3.30.40.10">
    <property type="entry name" value="Zinc/RING finger domain, C3HC4 (zinc finger)"/>
    <property type="match status" value="1"/>
</dbReference>
<comment type="subcellular location">
    <subcellularLocation>
        <location evidence="2">Cytoplasm</location>
        <location evidence="2">Cytosol</location>
    </subcellularLocation>
</comment>
<dbReference type="InterPro" id="IPR039804">
    <property type="entry name" value="RING-CH-C4HC3_LTN1"/>
</dbReference>
<evidence type="ECO:0000313" key="19">
    <source>
        <dbReference type="EMBL" id="CAK8683114.1"/>
    </source>
</evidence>
<feature type="region of interest" description="Disordered" evidence="17">
    <location>
        <begin position="1"/>
        <end position="23"/>
    </location>
</feature>
<organism evidence="19 20">
    <name type="scientific">Clavelina lepadiformis</name>
    <name type="common">Light-bulb sea squirt</name>
    <name type="synonym">Ascidia lepadiformis</name>
    <dbReference type="NCBI Taxonomy" id="159417"/>
    <lineage>
        <taxon>Eukaryota</taxon>
        <taxon>Metazoa</taxon>
        <taxon>Chordata</taxon>
        <taxon>Tunicata</taxon>
        <taxon>Ascidiacea</taxon>
        <taxon>Aplousobranchia</taxon>
        <taxon>Clavelinidae</taxon>
        <taxon>Clavelina</taxon>
    </lineage>
</organism>
<comment type="pathway">
    <text evidence="3 16">Protein modification; protein ubiquitination.</text>
</comment>
<dbReference type="PROSITE" id="PS50089">
    <property type="entry name" value="ZF_RING_2"/>
    <property type="match status" value="1"/>
</dbReference>
<evidence type="ECO:0000256" key="4">
    <source>
        <dbReference type="ARBA" id="ARBA00007997"/>
    </source>
</evidence>
<keyword evidence="11 15" id="KW-0863">Zinc-finger</keyword>
<dbReference type="InterPro" id="IPR011989">
    <property type="entry name" value="ARM-like"/>
</dbReference>
<dbReference type="InterPro" id="IPR013083">
    <property type="entry name" value="Znf_RING/FYVE/PHD"/>
</dbReference>
<name>A0ABP0FXG7_CLALP</name>